<dbReference type="EMBL" id="JACSPO010000001">
    <property type="protein sequence ID" value="MBD8061740.1"/>
    <property type="molecule type" value="Genomic_DNA"/>
</dbReference>
<keyword evidence="2" id="KW-1185">Reference proteome</keyword>
<dbReference type="Pfam" id="PF14486">
    <property type="entry name" value="DUF4432"/>
    <property type="match status" value="1"/>
</dbReference>
<evidence type="ECO:0000313" key="1">
    <source>
        <dbReference type="EMBL" id="MBD8061740.1"/>
    </source>
</evidence>
<dbReference type="RefSeq" id="WP_251838804.1">
    <property type="nucleotide sequence ID" value="NZ_JACSPO010000001.1"/>
</dbReference>
<evidence type="ECO:0000313" key="2">
    <source>
        <dbReference type="Proteomes" id="UP000661894"/>
    </source>
</evidence>
<name>A0ABR8Z0E6_9MICO</name>
<dbReference type="CDD" id="cd09023">
    <property type="entry name" value="Aldose_epim_Ec_c4013"/>
    <property type="match status" value="1"/>
</dbReference>
<organism evidence="1 2">
    <name type="scientific">Oceanitalea stevensii</name>
    <dbReference type="NCBI Taxonomy" id="2763072"/>
    <lineage>
        <taxon>Bacteria</taxon>
        <taxon>Bacillati</taxon>
        <taxon>Actinomycetota</taxon>
        <taxon>Actinomycetes</taxon>
        <taxon>Micrococcales</taxon>
        <taxon>Bogoriellaceae</taxon>
        <taxon>Georgenia</taxon>
    </lineage>
</organism>
<protein>
    <submittedName>
        <fullName evidence="1">DUF4432 family protein</fullName>
    </submittedName>
</protein>
<dbReference type="Gene3D" id="2.70.98.10">
    <property type="match status" value="1"/>
</dbReference>
<dbReference type="Proteomes" id="UP000661894">
    <property type="component" value="Unassembled WGS sequence"/>
</dbReference>
<dbReference type="InterPro" id="IPR027839">
    <property type="entry name" value="DUF4432"/>
</dbReference>
<proteinExistence type="predicted"/>
<dbReference type="InterPro" id="IPR014718">
    <property type="entry name" value="GH-type_carb-bd"/>
</dbReference>
<sequence length="336" mass="35535">MGFGGDSVPLPDGLRSLVGATDQLVSVERLVRDDGPGRGAPVLAVRNPRGISFEVLLDRAMDIGWADAEGLPLAWRSSRGPVSSARHEPEGAGWTRTFGGGLLTTCGLSSTGAPSEVDGVRHGLHGRVGHVPAENVGWRLVDDGDDRAVELTGDVVEAGLGAPTLRLRRRIVASTTAAVLRVEDTVSNEGFTPAGHMFRHHLNLGYPLVQPGTVVTATADAVGERDRTDGWQPLPWTLDAPVVAPETVLYCRPRAGSTARTTVRAPGGEWLEVEQSVPTFPLLVLWRDPTPGVNVLGVEPSTSRDGGRAQAEQDGEVVRLAPGATRSYVTVVRAGR</sequence>
<gene>
    <name evidence="1" type="ORF">H9624_05310</name>
</gene>
<reference evidence="1 2" key="1">
    <citation type="submission" date="2020-08" db="EMBL/GenBank/DDBJ databases">
        <title>A Genomic Blueprint of the Chicken Gut Microbiome.</title>
        <authorList>
            <person name="Gilroy R."/>
            <person name="Ravi A."/>
            <person name="Getino M."/>
            <person name="Pursley I."/>
            <person name="Horton D.L."/>
            <person name="Alikhan N.-F."/>
            <person name="Baker D."/>
            <person name="Gharbi K."/>
            <person name="Hall N."/>
            <person name="Watson M."/>
            <person name="Adriaenssens E.M."/>
            <person name="Foster-Nyarko E."/>
            <person name="Jarju S."/>
            <person name="Secka A."/>
            <person name="Antonio M."/>
            <person name="Oren A."/>
            <person name="Chaudhuri R."/>
            <person name="La Ragione R.M."/>
            <person name="Hildebrand F."/>
            <person name="Pallen M.J."/>
        </authorList>
    </citation>
    <scope>NUCLEOTIDE SEQUENCE [LARGE SCALE GENOMIC DNA]</scope>
    <source>
        <strain evidence="1 2">Sa1BUA1</strain>
    </source>
</reference>
<comment type="caution">
    <text evidence="1">The sequence shown here is derived from an EMBL/GenBank/DDBJ whole genome shotgun (WGS) entry which is preliminary data.</text>
</comment>
<accession>A0ABR8Z0E6</accession>